<evidence type="ECO:0000256" key="1">
    <source>
        <dbReference type="ARBA" id="ARBA00004141"/>
    </source>
</evidence>
<feature type="transmembrane region" description="Helical" evidence="13">
    <location>
        <begin position="684"/>
        <end position="703"/>
    </location>
</feature>
<name>A0ABR9ZRK0_9FIRM</name>
<gene>
    <name evidence="15" type="ORF">ISU02_08095</name>
</gene>
<dbReference type="Gene3D" id="3.40.50.1000">
    <property type="entry name" value="HAD superfamily/HAD-like"/>
    <property type="match status" value="1"/>
</dbReference>
<evidence type="ECO:0000256" key="2">
    <source>
        <dbReference type="ARBA" id="ARBA00006024"/>
    </source>
</evidence>
<dbReference type="Pfam" id="PF00702">
    <property type="entry name" value="Hydrolase"/>
    <property type="match status" value="1"/>
</dbReference>
<dbReference type="InterPro" id="IPR059000">
    <property type="entry name" value="ATPase_P-type_domA"/>
</dbReference>
<evidence type="ECO:0000256" key="10">
    <source>
        <dbReference type="ARBA" id="ARBA00023136"/>
    </source>
</evidence>
<evidence type="ECO:0000256" key="3">
    <source>
        <dbReference type="ARBA" id="ARBA00022539"/>
    </source>
</evidence>
<evidence type="ECO:0000259" key="14">
    <source>
        <dbReference type="PROSITE" id="PS50846"/>
    </source>
</evidence>
<dbReference type="SFLD" id="SFLDF00027">
    <property type="entry name" value="p-type_atpase"/>
    <property type="match status" value="1"/>
</dbReference>
<dbReference type="SUPFAM" id="SSF81653">
    <property type="entry name" value="Calcium ATPase, transduction domain A"/>
    <property type="match status" value="1"/>
</dbReference>
<dbReference type="Gene3D" id="3.40.1110.10">
    <property type="entry name" value="Calcium-transporting ATPase, cytoplasmic domain N"/>
    <property type="match status" value="1"/>
</dbReference>
<dbReference type="SUPFAM" id="SSF56784">
    <property type="entry name" value="HAD-like"/>
    <property type="match status" value="1"/>
</dbReference>
<dbReference type="Gene3D" id="3.30.70.100">
    <property type="match status" value="1"/>
</dbReference>
<dbReference type="SUPFAM" id="SSF55008">
    <property type="entry name" value="HMA, heavy metal-associated domain"/>
    <property type="match status" value="1"/>
</dbReference>
<keyword evidence="5 13" id="KW-0479">Metal-binding</keyword>
<organism evidence="15 16">
    <name type="scientific">Fusibacter ferrireducens</name>
    <dbReference type="NCBI Taxonomy" id="2785058"/>
    <lineage>
        <taxon>Bacteria</taxon>
        <taxon>Bacillati</taxon>
        <taxon>Bacillota</taxon>
        <taxon>Clostridia</taxon>
        <taxon>Eubacteriales</taxon>
        <taxon>Eubacteriales Family XII. Incertae Sedis</taxon>
        <taxon>Fusibacter</taxon>
    </lineage>
</organism>
<dbReference type="InterPro" id="IPR051014">
    <property type="entry name" value="Cation_Transport_ATPase_IB"/>
</dbReference>
<keyword evidence="3" id="KW-0104">Cadmium</keyword>
<evidence type="ECO:0000256" key="8">
    <source>
        <dbReference type="ARBA" id="ARBA00022967"/>
    </source>
</evidence>
<reference evidence="15 16" key="1">
    <citation type="submission" date="2020-11" db="EMBL/GenBank/DDBJ databases">
        <title>Fusibacter basophilias sp. nov.</title>
        <authorList>
            <person name="Qiu D."/>
        </authorList>
    </citation>
    <scope>NUCLEOTIDE SEQUENCE [LARGE SCALE GENOMIC DNA]</scope>
    <source>
        <strain evidence="15 16">Q10-2</strain>
    </source>
</reference>
<evidence type="ECO:0000313" key="15">
    <source>
        <dbReference type="EMBL" id="MBF4693077.1"/>
    </source>
</evidence>
<dbReference type="InterPro" id="IPR036163">
    <property type="entry name" value="HMA_dom_sf"/>
</dbReference>
<comment type="catalytic activity">
    <reaction evidence="12">
        <text>Cd(2+)(in) + ATP + H2O = Cd(2+)(out) + ADP + phosphate + H(+)</text>
        <dbReference type="Rhea" id="RHEA:12132"/>
        <dbReference type="ChEBI" id="CHEBI:15377"/>
        <dbReference type="ChEBI" id="CHEBI:15378"/>
        <dbReference type="ChEBI" id="CHEBI:30616"/>
        <dbReference type="ChEBI" id="CHEBI:43474"/>
        <dbReference type="ChEBI" id="CHEBI:48775"/>
        <dbReference type="ChEBI" id="CHEBI:456216"/>
        <dbReference type="EC" id="7.2.2.21"/>
    </reaction>
</comment>
<accession>A0ABR9ZRK0</accession>
<feature type="transmembrane region" description="Helical" evidence="13">
    <location>
        <begin position="660"/>
        <end position="678"/>
    </location>
</feature>
<keyword evidence="13" id="KW-1003">Cell membrane</keyword>
<dbReference type="CDD" id="cd00371">
    <property type="entry name" value="HMA"/>
    <property type="match status" value="1"/>
</dbReference>
<dbReference type="SUPFAM" id="SSF81665">
    <property type="entry name" value="Calcium ATPase, transmembrane domain M"/>
    <property type="match status" value="1"/>
</dbReference>
<evidence type="ECO:0000256" key="4">
    <source>
        <dbReference type="ARBA" id="ARBA00022692"/>
    </source>
</evidence>
<dbReference type="RefSeq" id="WP_194701308.1">
    <property type="nucleotide sequence ID" value="NZ_JADKNH010000004.1"/>
</dbReference>
<dbReference type="InterPro" id="IPR006121">
    <property type="entry name" value="HMA_dom"/>
</dbReference>
<dbReference type="PANTHER" id="PTHR48085:SF5">
    <property type="entry name" value="CADMIUM_ZINC-TRANSPORTING ATPASE HMA4-RELATED"/>
    <property type="match status" value="1"/>
</dbReference>
<dbReference type="PRINTS" id="PR00941">
    <property type="entry name" value="CDATPASE"/>
</dbReference>
<evidence type="ECO:0000256" key="13">
    <source>
        <dbReference type="RuleBase" id="RU362081"/>
    </source>
</evidence>
<dbReference type="InterPro" id="IPR001757">
    <property type="entry name" value="P_typ_ATPase"/>
</dbReference>
<dbReference type="PANTHER" id="PTHR48085">
    <property type="entry name" value="CADMIUM/ZINC-TRANSPORTING ATPASE HMA2-RELATED"/>
    <property type="match status" value="1"/>
</dbReference>
<evidence type="ECO:0000256" key="11">
    <source>
        <dbReference type="ARBA" id="ARBA00039103"/>
    </source>
</evidence>
<dbReference type="PROSITE" id="PS50846">
    <property type="entry name" value="HMA_2"/>
    <property type="match status" value="1"/>
</dbReference>
<dbReference type="InterPro" id="IPR023214">
    <property type="entry name" value="HAD_sf"/>
</dbReference>
<dbReference type="InterPro" id="IPR036412">
    <property type="entry name" value="HAD-like_sf"/>
</dbReference>
<keyword evidence="10 13" id="KW-0472">Membrane</keyword>
<protein>
    <recommendedName>
        <fullName evidence="11">Cd(2+)-exporting ATPase</fullName>
        <ecNumber evidence="11">7.2.2.21</ecNumber>
    </recommendedName>
</protein>
<feature type="transmembrane region" description="Helical" evidence="13">
    <location>
        <begin position="322"/>
        <end position="342"/>
    </location>
</feature>
<dbReference type="NCBIfam" id="TIGR01525">
    <property type="entry name" value="ATPase-IB_hvy"/>
    <property type="match status" value="1"/>
</dbReference>
<dbReference type="InterPro" id="IPR008250">
    <property type="entry name" value="ATPase_P-typ_transduc_dom_A_sf"/>
</dbReference>
<proteinExistence type="inferred from homology"/>
<dbReference type="Gene3D" id="2.70.150.10">
    <property type="entry name" value="Calcium-transporting ATPase, cytoplasmic transduction domain A"/>
    <property type="match status" value="1"/>
</dbReference>
<dbReference type="PRINTS" id="PR00119">
    <property type="entry name" value="CATATPASE"/>
</dbReference>
<dbReference type="EC" id="7.2.2.21" evidence="11"/>
<dbReference type="Proteomes" id="UP000614200">
    <property type="component" value="Unassembled WGS sequence"/>
</dbReference>
<keyword evidence="9 13" id="KW-1133">Transmembrane helix</keyword>
<dbReference type="InterPro" id="IPR044492">
    <property type="entry name" value="P_typ_ATPase_HD_dom"/>
</dbReference>
<dbReference type="InterPro" id="IPR023299">
    <property type="entry name" value="ATPase_P-typ_cyto_dom_N"/>
</dbReference>
<comment type="similarity">
    <text evidence="2 13">Belongs to the cation transport ATPase (P-type) (TC 3.A.3) family. Type IB subfamily.</text>
</comment>
<feature type="domain" description="HMA" evidence="14">
    <location>
        <begin position="2"/>
        <end position="75"/>
    </location>
</feature>
<dbReference type="EMBL" id="JADKNH010000004">
    <property type="protein sequence ID" value="MBF4693077.1"/>
    <property type="molecule type" value="Genomic_DNA"/>
</dbReference>
<sequence>MTRVDLYLDGLGCANCAAKIETKTKGIHGLSKVNLDFSQSKLTFEYDEKHISKQDSSLKIKEIEKIVTDLEPDVKVVLKSDLDSKVTADAHKSHTIKELIRLGISLALFFSSFAAPEFELKLGLLGVAYIISGHRVLFKSFKNILKGRVFDENFLMSIATFGAIGIGEYPEAVAVMIFYEIGEFFEDLAVNHSRDAIKSLINIRPDKAILVGEHSQREVSPEEVKINDVILVKPGMRIPLDGTIIEGRTMIDTSALTGESLPMSYGINDSVLSGTVVINAVIKIKVTKVYKDSTVARILDLVENASGQKAKTEHFITKFARVYTPIVVGIAAFIAIVPPLVISGAHFHEWLYKSLIFLVISCPCALVLSVPLGFFSGIGTASKNGILVKGSNYLEALSQIDTVVFDKTGTLTKGRFEVSNIVLAKDASNKDLIESAYLCERNSTHPIAKSIIEYISKLENVSEFETITGDAVEEISGKGVKVEYADNVYLAGNASIAKLYDLSVPELEMSGTIVYIFKNKQYLGAIVLGDMLKPDSQKTIDALNKMNHEVWMLTGDRELQANEIAKTLSIKNYRSALLPEDKFKQVQDLKDKGKKIAFLGDGINDAPVLTLADVGISMGSIGSDAAIEASDIVFMTDEPSKLVTAISISKFTKRIVSQNIIFALGIKILIMILGVIGFGTMWLAIFGDVGVALLAVLNSSRVLRFKHQ</sequence>
<dbReference type="PROSITE" id="PS00154">
    <property type="entry name" value="ATPASE_E1_E2"/>
    <property type="match status" value="1"/>
</dbReference>
<evidence type="ECO:0000256" key="5">
    <source>
        <dbReference type="ARBA" id="ARBA00022723"/>
    </source>
</evidence>
<keyword evidence="8" id="KW-1278">Translocase</keyword>
<dbReference type="NCBIfam" id="TIGR01494">
    <property type="entry name" value="ATPase_P-type"/>
    <property type="match status" value="1"/>
</dbReference>
<evidence type="ECO:0000256" key="7">
    <source>
        <dbReference type="ARBA" id="ARBA00022840"/>
    </source>
</evidence>
<evidence type="ECO:0000313" key="16">
    <source>
        <dbReference type="Proteomes" id="UP000614200"/>
    </source>
</evidence>
<keyword evidence="7 13" id="KW-0067">ATP-binding</keyword>
<dbReference type="InterPro" id="IPR018303">
    <property type="entry name" value="ATPase_P-typ_P_site"/>
</dbReference>
<comment type="subcellular location">
    <subcellularLocation>
        <location evidence="13">Cell membrane</location>
    </subcellularLocation>
    <subcellularLocation>
        <location evidence="1">Membrane</location>
        <topology evidence="1">Multi-pass membrane protein</topology>
    </subcellularLocation>
</comment>
<keyword evidence="4 13" id="KW-0812">Transmembrane</keyword>
<dbReference type="Pfam" id="PF00403">
    <property type="entry name" value="HMA"/>
    <property type="match status" value="1"/>
</dbReference>
<feature type="transmembrane region" description="Helical" evidence="13">
    <location>
        <begin position="354"/>
        <end position="375"/>
    </location>
</feature>
<comment type="caution">
    <text evidence="15">The sequence shown here is derived from an EMBL/GenBank/DDBJ whole genome shotgun (WGS) entry which is preliminary data.</text>
</comment>
<dbReference type="InterPro" id="IPR027256">
    <property type="entry name" value="P-typ_ATPase_IB"/>
</dbReference>
<keyword evidence="16" id="KW-1185">Reference proteome</keyword>
<dbReference type="InterPro" id="IPR023298">
    <property type="entry name" value="ATPase_P-typ_TM_dom_sf"/>
</dbReference>
<keyword evidence="6 13" id="KW-0547">Nucleotide-binding</keyword>
<dbReference type="Pfam" id="PF00122">
    <property type="entry name" value="E1-E2_ATPase"/>
    <property type="match status" value="1"/>
</dbReference>
<evidence type="ECO:0000256" key="6">
    <source>
        <dbReference type="ARBA" id="ARBA00022741"/>
    </source>
</evidence>
<dbReference type="SFLD" id="SFLDS00003">
    <property type="entry name" value="Haloacid_Dehalogenase"/>
    <property type="match status" value="1"/>
</dbReference>
<evidence type="ECO:0000256" key="12">
    <source>
        <dbReference type="ARBA" id="ARBA00049338"/>
    </source>
</evidence>
<evidence type="ECO:0000256" key="9">
    <source>
        <dbReference type="ARBA" id="ARBA00022989"/>
    </source>
</evidence>
<dbReference type="SFLD" id="SFLDG00002">
    <property type="entry name" value="C1.7:_P-type_atpase_like"/>
    <property type="match status" value="1"/>
</dbReference>